<feature type="compositionally biased region" description="Polar residues" evidence="1">
    <location>
        <begin position="144"/>
        <end position="155"/>
    </location>
</feature>
<feature type="transmembrane region" description="Helical" evidence="2">
    <location>
        <begin position="20"/>
        <end position="42"/>
    </location>
</feature>
<feature type="region of interest" description="Disordered" evidence="1">
    <location>
        <begin position="188"/>
        <end position="245"/>
    </location>
</feature>
<evidence type="ECO:0000256" key="2">
    <source>
        <dbReference type="SAM" id="Phobius"/>
    </source>
</evidence>
<protein>
    <submittedName>
        <fullName evidence="3">Uncharacterized protein</fullName>
    </submittedName>
</protein>
<keyword evidence="2" id="KW-1133">Transmembrane helix</keyword>
<organism evidence="3 4">
    <name type="scientific">Corynespora cassiicola Philippines</name>
    <dbReference type="NCBI Taxonomy" id="1448308"/>
    <lineage>
        <taxon>Eukaryota</taxon>
        <taxon>Fungi</taxon>
        <taxon>Dikarya</taxon>
        <taxon>Ascomycota</taxon>
        <taxon>Pezizomycotina</taxon>
        <taxon>Dothideomycetes</taxon>
        <taxon>Pleosporomycetidae</taxon>
        <taxon>Pleosporales</taxon>
        <taxon>Corynesporascaceae</taxon>
        <taxon>Corynespora</taxon>
    </lineage>
</organism>
<name>A0A2T2P0Z7_CORCC</name>
<feature type="compositionally biased region" description="Low complexity" evidence="1">
    <location>
        <begin position="214"/>
        <end position="223"/>
    </location>
</feature>
<reference evidence="3 4" key="1">
    <citation type="journal article" date="2018" name="Front. Microbiol.">
        <title>Genome-Wide Analysis of Corynespora cassiicola Leaf Fall Disease Putative Effectors.</title>
        <authorList>
            <person name="Lopez D."/>
            <person name="Ribeiro S."/>
            <person name="Label P."/>
            <person name="Fumanal B."/>
            <person name="Venisse J.S."/>
            <person name="Kohler A."/>
            <person name="de Oliveira R.R."/>
            <person name="Labutti K."/>
            <person name="Lipzen A."/>
            <person name="Lail K."/>
            <person name="Bauer D."/>
            <person name="Ohm R.A."/>
            <person name="Barry K.W."/>
            <person name="Spatafora J."/>
            <person name="Grigoriev I.V."/>
            <person name="Martin F.M."/>
            <person name="Pujade-Renaud V."/>
        </authorList>
    </citation>
    <scope>NUCLEOTIDE SEQUENCE [LARGE SCALE GENOMIC DNA]</scope>
    <source>
        <strain evidence="3 4">Philippines</strain>
    </source>
</reference>
<accession>A0A2T2P0Z7</accession>
<keyword evidence="2" id="KW-0812">Transmembrane</keyword>
<dbReference type="AlphaFoldDB" id="A0A2T2P0Z7"/>
<sequence length="245" mass="26563">MASTPTPAPSGEEPSGLSQRTIIIISTVIPLIFLVALGIFLCHINAMRNRKHLAEREARQEAEDSTPEPMPSWDRELCLTDIKVRPDDSIPRQAFSPGVAFQVAPVDMSRRNQQPSGSSRATYTPLDHAPSGGISMRPLVKSLGLSSPDNVSNSPTRPPRTHSLRPTSMAHVMSPYGRPTSSVYSIDDPLAMHPPNSPHAVPPLPMPWGPDGNEPLSLESVSPSPEPDDSFRPERTFGTVEVGKN</sequence>
<proteinExistence type="predicted"/>
<keyword evidence="2" id="KW-0472">Membrane</keyword>
<evidence type="ECO:0000256" key="1">
    <source>
        <dbReference type="SAM" id="MobiDB-lite"/>
    </source>
</evidence>
<dbReference type="EMBL" id="KZ678131">
    <property type="protein sequence ID" value="PSN71327.1"/>
    <property type="molecule type" value="Genomic_DNA"/>
</dbReference>
<feature type="compositionally biased region" description="Polar residues" evidence="1">
    <location>
        <begin position="111"/>
        <end position="122"/>
    </location>
</feature>
<keyword evidence="4" id="KW-1185">Reference proteome</keyword>
<feature type="region of interest" description="Disordered" evidence="1">
    <location>
        <begin position="105"/>
        <end position="176"/>
    </location>
</feature>
<evidence type="ECO:0000313" key="4">
    <source>
        <dbReference type="Proteomes" id="UP000240883"/>
    </source>
</evidence>
<feature type="compositionally biased region" description="Pro residues" evidence="1">
    <location>
        <begin position="195"/>
        <end position="208"/>
    </location>
</feature>
<dbReference type="Proteomes" id="UP000240883">
    <property type="component" value="Unassembled WGS sequence"/>
</dbReference>
<gene>
    <name evidence="3" type="ORF">BS50DRAFT_584830</name>
</gene>
<evidence type="ECO:0000313" key="3">
    <source>
        <dbReference type="EMBL" id="PSN71327.1"/>
    </source>
</evidence>